<sequence length="198" mass="21228">MTSPLRRHRPLVAGLIAGLLVAVATAWLLDPARWLRPGVGRVYVIGTCSYSKAALDILRADPDAPFVPLVLPAEVPEFEADACDEARARLQRGGAFWLAVLPRSYVCRRLSDLAAARFTAETTGEGYPAWVSAQGEFVGLGVDPRQIAALGLTPPPAVVRFWIEGGYERALVESLGFVVPDGTVQGPRQPAPMASPIE</sequence>
<evidence type="ECO:0000313" key="1">
    <source>
        <dbReference type="EMBL" id="MDC0723377.1"/>
    </source>
</evidence>
<comment type="caution">
    <text evidence="1">The sequence shown here is derived from an EMBL/GenBank/DDBJ whole genome shotgun (WGS) entry which is preliminary data.</text>
</comment>
<evidence type="ECO:0000313" key="2">
    <source>
        <dbReference type="Proteomes" id="UP001221686"/>
    </source>
</evidence>
<accession>A0ABT5EEY5</accession>
<dbReference type="RefSeq" id="WP_272091919.1">
    <property type="nucleotide sequence ID" value="NZ_JAQNDL010000005.1"/>
</dbReference>
<organism evidence="1 2">
    <name type="scientific">Nannocystis bainbridge</name>
    <dbReference type="NCBI Taxonomy" id="2995303"/>
    <lineage>
        <taxon>Bacteria</taxon>
        <taxon>Pseudomonadati</taxon>
        <taxon>Myxococcota</taxon>
        <taxon>Polyangia</taxon>
        <taxon>Nannocystales</taxon>
        <taxon>Nannocystaceae</taxon>
        <taxon>Nannocystis</taxon>
    </lineage>
</organism>
<dbReference type="Proteomes" id="UP001221686">
    <property type="component" value="Unassembled WGS sequence"/>
</dbReference>
<protein>
    <submittedName>
        <fullName evidence="1">Uncharacterized protein</fullName>
    </submittedName>
</protein>
<gene>
    <name evidence="1" type="ORF">POL25_41235</name>
</gene>
<reference evidence="1 2" key="1">
    <citation type="submission" date="2022-11" db="EMBL/GenBank/DDBJ databases">
        <title>Minimal conservation of predation-associated metabolite biosynthetic gene clusters underscores biosynthetic potential of Myxococcota including descriptions for ten novel species: Archangium lansinium sp. nov., Myxococcus landrumus sp. nov., Nannocystis bai.</title>
        <authorList>
            <person name="Ahearne A."/>
            <person name="Stevens C."/>
            <person name="Dowd S."/>
        </authorList>
    </citation>
    <scope>NUCLEOTIDE SEQUENCE [LARGE SCALE GENOMIC DNA]</scope>
    <source>
        <strain evidence="1 2">BB15-2</strain>
    </source>
</reference>
<keyword evidence="2" id="KW-1185">Reference proteome</keyword>
<proteinExistence type="predicted"/>
<name>A0ABT5EEY5_9BACT</name>
<dbReference type="EMBL" id="JAQNDL010000005">
    <property type="protein sequence ID" value="MDC0723377.1"/>
    <property type="molecule type" value="Genomic_DNA"/>
</dbReference>